<dbReference type="Proteomes" id="UP001189429">
    <property type="component" value="Unassembled WGS sequence"/>
</dbReference>
<organism evidence="4 5">
    <name type="scientific">Prorocentrum cordatum</name>
    <dbReference type="NCBI Taxonomy" id="2364126"/>
    <lineage>
        <taxon>Eukaryota</taxon>
        <taxon>Sar</taxon>
        <taxon>Alveolata</taxon>
        <taxon>Dinophyceae</taxon>
        <taxon>Prorocentrales</taxon>
        <taxon>Prorocentraceae</taxon>
        <taxon>Prorocentrum</taxon>
    </lineage>
</organism>
<dbReference type="InterPro" id="IPR018108">
    <property type="entry name" value="MCP_transmembrane"/>
</dbReference>
<keyword evidence="2" id="KW-0812">Transmembrane</keyword>
<proteinExistence type="predicted"/>
<dbReference type="PANTHER" id="PTHR46181">
    <property type="entry name" value="MITOCHONDRIAL GLYCINE TRANSPORTER"/>
    <property type="match status" value="1"/>
</dbReference>
<comment type="caution">
    <text evidence="4">The sequence shown here is derived from an EMBL/GenBank/DDBJ whole genome shotgun (WGS) entry which is preliminary data.</text>
</comment>
<dbReference type="EMBL" id="CAUYUJ010011725">
    <property type="protein sequence ID" value="CAK0832474.1"/>
    <property type="molecule type" value="Genomic_DNA"/>
</dbReference>
<dbReference type="PANTHER" id="PTHR46181:SF3">
    <property type="entry name" value="MITOCHONDRIAL GLYCINE TRANSPORTER"/>
    <property type="match status" value="1"/>
</dbReference>
<keyword evidence="3" id="KW-0472">Membrane</keyword>
<dbReference type="Gene3D" id="1.50.40.10">
    <property type="entry name" value="Mitochondrial carrier domain"/>
    <property type="match status" value="1"/>
</dbReference>
<evidence type="ECO:0000256" key="1">
    <source>
        <dbReference type="ARBA" id="ARBA00004141"/>
    </source>
</evidence>
<evidence type="ECO:0000256" key="2">
    <source>
        <dbReference type="ARBA" id="ARBA00022692"/>
    </source>
</evidence>
<dbReference type="SUPFAM" id="SSF103506">
    <property type="entry name" value="Mitochondrial carrier"/>
    <property type="match status" value="1"/>
</dbReference>
<keyword evidence="5" id="KW-1185">Reference proteome</keyword>
<reference evidence="4" key="1">
    <citation type="submission" date="2023-10" db="EMBL/GenBank/DDBJ databases">
        <authorList>
            <person name="Chen Y."/>
            <person name="Shah S."/>
            <person name="Dougan E. K."/>
            <person name="Thang M."/>
            <person name="Chan C."/>
        </authorList>
    </citation>
    <scope>NUCLEOTIDE SEQUENCE [LARGE SCALE GENOMIC DNA]</scope>
</reference>
<accession>A0ABN9SL01</accession>
<sequence length="283" mass="30192">MFWGGVMAGISSAAITHQLDVMKTCRQVGIPNPETLNGYLVGIVMGSIAQGSRFGVTLVLNATLQKKLDSWEKNFKKGSCAQVVVAFLFSMLAGGIGEMLTNPFGVIKNYQIANGVSILTAAQGLYDLGGLGRFFNGVGFGVFRKSAANGIMLQTIGHVKTALKKASPDFLAKDSGKAALGFISGSLTGAFAEVMTNHPDQVKTMTQTGVPMMEALIIATKNPFRGALWAGIRKGAIRGINWGCLEIFMAMIEGGYRKFRKMAASTVKTGTRVSEFTRETTPM</sequence>
<dbReference type="InterPro" id="IPR023395">
    <property type="entry name" value="MCP_dom_sf"/>
</dbReference>
<evidence type="ECO:0000313" key="5">
    <source>
        <dbReference type="Proteomes" id="UP001189429"/>
    </source>
</evidence>
<protein>
    <recommendedName>
        <fullName evidence="6">Mitochondrial carrier protein</fullName>
    </recommendedName>
</protein>
<gene>
    <name evidence="4" type="ORF">PCOR1329_LOCUS30482</name>
</gene>
<evidence type="ECO:0000256" key="3">
    <source>
        <dbReference type="ARBA" id="ARBA00023136"/>
    </source>
</evidence>
<evidence type="ECO:0008006" key="6">
    <source>
        <dbReference type="Google" id="ProtNLM"/>
    </source>
</evidence>
<comment type="subcellular location">
    <subcellularLocation>
        <location evidence="1">Membrane</location>
        <topology evidence="1">Multi-pass membrane protein</topology>
    </subcellularLocation>
</comment>
<evidence type="ECO:0000313" key="4">
    <source>
        <dbReference type="EMBL" id="CAK0832474.1"/>
    </source>
</evidence>
<name>A0ABN9SL01_9DINO</name>
<dbReference type="Pfam" id="PF00153">
    <property type="entry name" value="Mito_carr"/>
    <property type="match status" value="1"/>
</dbReference>